<evidence type="ECO:0000313" key="1">
    <source>
        <dbReference type="EMBL" id="MBB4073341.1"/>
    </source>
</evidence>
<dbReference type="RefSeq" id="WP_260174973.1">
    <property type="nucleotide sequence ID" value="NZ_BMNP01000004.1"/>
</dbReference>
<dbReference type="EMBL" id="JACIDE010000006">
    <property type="protein sequence ID" value="MBB4073341.1"/>
    <property type="molecule type" value="Genomic_DNA"/>
</dbReference>
<sequence length="44" mass="4838">MSFARKAFIVRGGHAYSMPCRQAVRLPTTAEKLGIKRGQLVFSG</sequence>
<proteinExistence type="predicted"/>
<accession>A0A840DJ54</accession>
<organism evidence="1 2">
    <name type="scientific">Anoxybacteroides voinovskiense</name>
    <dbReference type="NCBI Taxonomy" id="230470"/>
    <lineage>
        <taxon>Bacteria</taxon>
        <taxon>Bacillati</taxon>
        <taxon>Bacillota</taxon>
        <taxon>Bacilli</taxon>
        <taxon>Bacillales</taxon>
        <taxon>Anoxybacillaceae</taxon>
        <taxon>Anoxybacteroides</taxon>
    </lineage>
</organism>
<protein>
    <submittedName>
        <fullName evidence="1">Uncharacterized protein</fullName>
    </submittedName>
</protein>
<reference evidence="1 2" key="1">
    <citation type="submission" date="2020-08" db="EMBL/GenBank/DDBJ databases">
        <title>Genomic Encyclopedia of Type Strains, Phase IV (KMG-IV): sequencing the most valuable type-strain genomes for metagenomic binning, comparative biology and taxonomic classification.</title>
        <authorList>
            <person name="Goeker M."/>
        </authorList>
    </citation>
    <scope>NUCLEOTIDE SEQUENCE [LARGE SCALE GENOMIC DNA]</scope>
    <source>
        <strain evidence="1 2">DSM 17075</strain>
    </source>
</reference>
<gene>
    <name evidence="1" type="ORF">GGR02_001103</name>
</gene>
<comment type="caution">
    <text evidence="1">The sequence shown here is derived from an EMBL/GenBank/DDBJ whole genome shotgun (WGS) entry which is preliminary data.</text>
</comment>
<dbReference type="AlphaFoldDB" id="A0A840DJ54"/>
<evidence type="ECO:0000313" key="2">
    <source>
        <dbReference type="Proteomes" id="UP000559598"/>
    </source>
</evidence>
<name>A0A840DJ54_9BACL</name>
<keyword evidence="2" id="KW-1185">Reference proteome</keyword>
<dbReference type="Proteomes" id="UP000559598">
    <property type="component" value="Unassembled WGS sequence"/>
</dbReference>